<protein>
    <recommendedName>
        <fullName evidence="2">Prolyl 4-hydroxylase alpha subunit Fe(2+) 2OG dioxygenase domain-containing protein</fullName>
    </recommendedName>
</protein>
<dbReference type="Gene3D" id="2.60.120.620">
    <property type="entry name" value="q2cbj1_9rhob like domain"/>
    <property type="match status" value="1"/>
</dbReference>
<dbReference type="InterPro" id="IPR012668">
    <property type="entry name" value="CHP02466"/>
</dbReference>
<name>A0A382RLR1_9ZZZZ</name>
<dbReference type="NCBIfam" id="TIGR02466">
    <property type="entry name" value="TIGR02466 family protein"/>
    <property type="match status" value="1"/>
</dbReference>
<gene>
    <name evidence="1" type="ORF">METZ01_LOCUS351488</name>
</gene>
<sequence>VALSFQETIYEQINYKDGDTLIEGMWANVNRYRDYNLAHTHGNCEWSFVYYVKVPKNSGNLVLVDPRVRRPQGVVKSLIKNHNNLFTHDIFVAKLTQGHLILFPSWVDHYVQSNLSKQPRISIAGNVEMRSEI</sequence>
<accession>A0A382RLR1</accession>
<evidence type="ECO:0000313" key="1">
    <source>
        <dbReference type="EMBL" id="SVC98634.1"/>
    </source>
</evidence>
<proteinExistence type="predicted"/>
<organism evidence="1">
    <name type="scientific">marine metagenome</name>
    <dbReference type="NCBI Taxonomy" id="408172"/>
    <lineage>
        <taxon>unclassified sequences</taxon>
        <taxon>metagenomes</taxon>
        <taxon>ecological metagenomes</taxon>
    </lineage>
</organism>
<dbReference type="Pfam" id="PF13759">
    <property type="entry name" value="2OG-FeII_Oxy_5"/>
    <property type="match status" value="1"/>
</dbReference>
<reference evidence="1" key="1">
    <citation type="submission" date="2018-05" db="EMBL/GenBank/DDBJ databases">
        <authorList>
            <person name="Lanie J.A."/>
            <person name="Ng W.-L."/>
            <person name="Kazmierczak K.M."/>
            <person name="Andrzejewski T.M."/>
            <person name="Davidsen T.M."/>
            <person name="Wayne K.J."/>
            <person name="Tettelin H."/>
            <person name="Glass J.I."/>
            <person name="Rusch D."/>
            <person name="Podicherti R."/>
            <person name="Tsui H.-C.T."/>
            <person name="Winkler M.E."/>
        </authorList>
    </citation>
    <scope>NUCLEOTIDE SEQUENCE</scope>
</reference>
<evidence type="ECO:0008006" key="2">
    <source>
        <dbReference type="Google" id="ProtNLM"/>
    </source>
</evidence>
<dbReference type="EMBL" id="UINC01122676">
    <property type="protein sequence ID" value="SVC98634.1"/>
    <property type="molecule type" value="Genomic_DNA"/>
</dbReference>
<feature type="non-terminal residue" evidence="1">
    <location>
        <position position="1"/>
    </location>
</feature>
<dbReference type="AlphaFoldDB" id="A0A382RLR1"/>